<feature type="transmembrane region" description="Helical" evidence="1">
    <location>
        <begin position="512"/>
        <end position="537"/>
    </location>
</feature>
<dbReference type="EMBL" id="FWXW01000005">
    <property type="protein sequence ID" value="SMC72833.1"/>
    <property type="molecule type" value="Genomic_DNA"/>
</dbReference>
<feature type="transmembrane region" description="Helical" evidence="1">
    <location>
        <begin position="549"/>
        <end position="567"/>
    </location>
</feature>
<feature type="transmembrane region" description="Helical" evidence="1">
    <location>
        <begin position="147"/>
        <end position="168"/>
    </location>
</feature>
<sequence>MLGGCCGCGLCALVSGCSSRSAVMVVVSVCLALMFSFGFPVWFLFCFIVGPSVVDAFSVVSVLVLWLMVNLSCCSRSAVAILGCAVGAAAVWFALLCLESGCAGLTARFNCSFWVDFLFFWGSMDLVGAGVVLFGCVRFWCELCCGLFCGCWLVVVAFCLAALSVALLELSGSCVSLRGALMLAFTAGWLAGVVFAFWMVVGGSFISVGAVVFGWPRGGRLVCARFGSVWVVFTCRGFCGCCWIWSLWVGGVGRLVRFIFALDLGFWFRFAQCVLLGGPAFRLGVFCGFSGVALFLDLFLLRLVLRFVPVPSYLAFLSDLSCFLWFLAVGSRGVLGLRVIFWREPLGRFCAVFFFPLALSPFWLVFGGLLPRPCWSYFIGCWAFVACFGTCFPFVLCVGGGEGVFHKPDGFVGISCWLASVLFYWLMGFGFLGWMGTYGGRARSWCLASDCCNCLAEFRFLCGCITLGSFFAGCVRAGGWLFCCMGWVVLFCRRGRRAGACRAFWGRRWRVFWAYFGRGAVFVPCVFFLFLSCWSRFEQGYGCPGGVVGAPRLFFLFYLHCGCVFVFGVHIPLVCAATSVCMVLAGVVIEGVVGWTVVCRYGRWRGVRGLRFVRFAFAVVWGCCVGVMSGLGDIGCAGFRLFGSCRVFSFSVVWGSFLRLSGSFYAVFPLRLVVRFEAGVGCFFVPGGAWGFCSGCCEVGCGDEVVWALGDSGCVVLPGLRPSLPGGCRGVGAGGVYLGGARLGRFGSVGRGGVCLFVVAAICFWSLRVSLGRSGLARGVVCWYVAGRVFCAAVFAIVLVGSCWVWGNCIPGGLGLGWRWLCAAGVLARSWGLVLSSVGGNGHIFVRVSLRFCFLI</sequence>
<feature type="transmembrane region" description="Helical" evidence="1">
    <location>
        <begin position="827"/>
        <end position="846"/>
    </location>
</feature>
<gene>
    <name evidence="2" type="ORF">SAMN02745168_2237</name>
</gene>
<dbReference type="STRING" id="1122930.SAMN02745168_2237"/>
<proteinExistence type="predicted"/>
<feature type="transmembrane region" description="Helical" evidence="1">
    <location>
        <begin position="375"/>
        <end position="399"/>
    </location>
</feature>
<feature type="transmembrane region" description="Helical" evidence="1">
    <location>
        <begin position="283"/>
        <end position="304"/>
    </location>
</feature>
<dbReference type="Proteomes" id="UP000192790">
    <property type="component" value="Unassembled WGS sequence"/>
</dbReference>
<feature type="transmembrane region" description="Helical" evidence="1">
    <location>
        <begin position="118"/>
        <end position="140"/>
    </location>
</feature>
<feature type="transmembrane region" description="Helical" evidence="1">
    <location>
        <begin position="42"/>
        <end position="67"/>
    </location>
</feature>
<evidence type="ECO:0000256" key="1">
    <source>
        <dbReference type="SAM" id="Phobius"/>
    </source>
</evidence>
<feature type="transmembrane region" description="Helical" evidence="1">
    <location>
        <begin position="749"/>
        <end position="769"/>
    </location>
</feature>
<keyword evidence="1" id="KW-1133">Transmembrane helix</keyword>
<feature type="transmembrane region" description="Helical" evidence="1">
    <location>
        <begin position="411"/>
        <end position="435"/>
    </location>
</feature>
<feature type="transmembrane region" description="Helical" evidence="1">
    <location>
        <begin position="470"/>
        <end position="491"/>
    </location>
</feature>
<protein>
    <submittedName>
        <fullName evidence="2">Uncharacterized protein</fullName>
    </submittedName>
</protein>
<feature type="transmembrane region" description="Helical" evidence="1">
    <location>
        <begin position="79"/>
        <end position="98"/>
    </location>
</feature>
<feature type="transmembrane region" description="Helical" evidence="1">
    <location>
        <begin position="781"/>
        <end position="807"/>
    </location>
</feature>
<evidence type="ECO:0000313" key="2">
    <source>
        <dbReference type="EMBL" id="SMC72833.1"/>
    </source>
</evidence>
<evidence type="ECO:0000313" key="3">
    <source>
        <dbReference type="Proteomes" id="UP000192790"/>
    </source>
</evidence>
<organism evidence="2 3">
    <name type="scientific">Papillibacter cinnamivorans DSM 12816</name>
    <dbReference type="NCBI Taxonomy" id="1122930"/>
    <lineage>
        <taxon>Bacteria</taxon>
        <taxon>Bacillati</taxon>
        <taxon>Bacillota</taxon>
        <taxon>Clostridia</taxon>
        <taxon>Eubacteriales</taxon>
        <taxon>Oscillospiraceae</taxon>
        <taxon>Papillibacter</taxon>
    </lineage>
</organism>
<feature type="transmembrane region" description="Helical" evidence="1">
    <location>
        <begin position="255"/>
        <end position="276"/>
    </location>
</feature>
<feature type="transmembrane region" description="Helical" evidence="1">
    <location>
        <begin position="615"/>
        <end position="635"/>
    </location>
</feature>
<reference evidence="2 3" key="1">
    <citation type="submission" date="2017-04" db="EMBL/GenBank/DDBJ databases">
        <authorList>
            <person name="Afonso C.L."/>
            <person name="Miller P.J."/>
            <person name="Scott M.A."/>
            <person name="Spackman E."/>
            <person name="Goraichik I."/>
            <person name="Dimitrov K.M."/>
            <person name="Suarez D.L."/>
            <person name="Swayne D.E."/>
        </authorList>
    </citation>
    <scope>NUCLEOTIDE SEQUENCE [LARGE SCALE GENOMIC DNA]</scope>
    <source>
        <strain evidence="2 3">DSM 12816</strain>
    </source>
</reference>
<name>A0A1W2BIX9_9FIRM</name>
<feature type="transmembrane region" description="Helical" evidence="1">
    <location>
        <begin position="227"/>
        <end position="249"/>
    </location>
</feature>
<dbReference type="AlphaFoldDB" id="A0A1W2BIX9"/>
<accession>A0A1W2BIX9</accession>
<feature type="transmembrane region" description="Helical" evidence="1">
    <location>
        <begin position="188"/>
        <end position="215"/>
    </location>
</feature>
<keyword evidence="1" id="KW-0472">Membrane</keyword>
<feature type="transmembrane region" description="Helical" evidence="1">
    <location>
        <begin position="574"/>
        <end position="595"/>
    </location>
</feature>
<keyword evidence="3" id="KW-1185">Reference proteome</keyword>
<feature type="transmembrane region" description="Helical" evidence="1">
    <location>
        <begin position="647"/>
        <end position="668"/>
    </location>
</feature>
<feature type="transmembrane region" description="Helical" evidence="1">
    <location>
        <begin position="349"/>
        <end position="369"/>
    </location>
</feature>
<keyword evidence="1" id="KW-0812">Transmembrane</keyword>